<dbReference type="SUPFAM" id="SSF52540">
    <property type="entry name" value="P-loop containing nucleoside triphosphate hydrolases"/>
    <property type="match status" value="1"/>
</dbReference>
<evidence type="ECO:0000256" key="3">
    <source>
        <dbReference type="ARBA" id="ARBA00022692"/>
    </source>
</evidence>
<dbReference type="SUPFAM" id="SSF90123">
    <property type="entry name" value="ABC transporter transmembrane region"/>
    <property type="match status" value="1"/>
</dbReference>
<dbReference type="SMART" id="SM00382">
    <property type="entry name" value="AAA"/>
    <property type="match status" value="1"/>
</dbReference>
<dbReference type="PROSITE" id="PS50893">
    <property type="entry name" value="ABC_TRANSPORTER_2"/>
    <property type="match status" value="1"/>
</dbReference>
<dbReference type="OrthoDB" id="9806127at2"/>
<dbReference type="PANTHER" id="PTHR43394:SF1">
    <property type="entry name" value="ATP-BINDING CASSETTE SUB-FAMILY B MEMBER 10, MITOCHONDRIAL"/>
    <property type="match status" value="1"/>
</dbReference>
<dbReference type="PANTHER" id="PTHR43394">
    <property type="entry name" value="ATP-DEPENDENT PERMEASE MDL1, MITOCHONDRIAL"/>
    <property type="match status" value="1"/>
</dbReference>
<dbReference type="EMBL" id="AAOE01000001">
    <property type="protein sequence ID" value="EAR11452.1"/>
    <property type="molecule type" value="Genomic_DNA"/>
</dbReference>
<organism evidence="11 12">
    <name type="scientific">Reinekea blandensis MED297</name>
    <dbReference type="NCBI Taxonomy" id="314283"/>
    <lineage>
        <taxon>Bacteria</taxon>
        <taxon>Pseudomonadati</taxon>
        <taxon>Pseudomonadota</taxon>
        <taxon>Gammaproteobacteria</taxon>
        <taxon>Oceanospirillales</taxon>
        <taxon>Saccharospirillaceae</taxon>
        <taxon>Reinekea</taxon>
    </lineage>
</organism>
<protein>
    <submittedName>
        <fullName evidence="11">ABC transporter, ATP-binding/permease protein</fullName>
    </submittedName>
</protein>
<dbReference type="AlphaFoldDB" id="A4BA01"/>
<keyword evidence="5 11" id="KW-0067">ATP-binding</keyword>
<feature type="domain" description="ABC transmembrane type-1" evidence="10">
    <location>
        <begin position="33"/>
        <end position="313"/>
    </location>
</feature>
<feature type="transmembrane region" description="Helical" evidence="8">
    <location>
        <begin position="71"/>
        <end position="89"/>
    </location>
</feature>
<dbReference type="InterPro" id="IPR036640">
    <property type="entry name" value="ABC1_TM_sf"/>
</dbReference>
<dbReference type="Pfam" id="PF00005">
    <property type="entry name" value="ABC_tran"/>
    <property type="match status" value="1"/>
</dbReference>
<evidence type="ECO:0000256" key="6">
    <source>
        <dbReference type="ARBA" id="ARBA00022989"/>
    </source>
</evidence>
<accession>A4BA01</accession>
<dbReference type="InterPro" id="IPR003439">
    <property type="entry name" value="ABC_transporter-like_ATP-bd"/>
</dbReference>
<keyword evidence="12" id="KW-1185">Reference proteome</keyword>
<keyword evidence="7 8" id="KW-0472">Membrane</keyword>
<sequence>MNQEYNSTPAKQGAWKTLFFMIYRPQKRVFHTLIVAALITAGVDASFTLVTKSLVDDIVANGANANLIGHGLMYGTLMLTIIGFIWWFIRLAGGLSTQLMYDLRKDSFEHLQRLSFRFFDNNAVGWLLARITSDTQRIANVIAWGTLDLFWGIPYIVGIFGVLLYLDWQLGLIVLGLFPFLAGVAMWFNIRILDSSRKLRKTNSRITAIYNESISGVQTSKVLVREAENLREFQQDTNKMYGQSMYNLLLTSAFFPFVNVFVSMATGAALWFGGASVLAGTLTLGTLVAFMFYARALMDPMLEVSGKLAELQRTTACVERVIGLLDVEPEIIDSETVTRNIEQAMAEAAETIDGGDAEIRDIEFKHVSFGYKPDEPVLKDFNLSVPAGSSVALVGATGSGKSTIVSLLCRFYEPTDGQILINGQDYRERSLAWLQSNLGIVLQTPFLFTGTIRSNIRYGNLEATDEQIEAAAKAVNVHDLIMQMDKGYETEVQEGGNNLSTGQKQLISFARAIIGDPQILVMDEATSSVDTQTEHLLQESLQTVLQGRTSFVIAHRLSTIRSADLILVIDGGELVEQGTHEQLLAQKGRYYGLYQKQFQTESEEQLLHQS</sequence>
<feature type="transmembrane region" description="Helical" evidence="8">
    <location>
        <begin position="141"/>
        <end position="166"/>
    </location>
</feature>
<evidence type="ECO:0000256" key="1">
    <source>
        <dbReference type="ARBA" id="ARBA00004651"/>
    </source>
</evidence>
<dbReference type="Gene3D" id="1.20.1560.10">
    <property type="entry name" value="ABC transporter type 1, transmembrane domain"/>
    <property type="match status" value="1"/>
</dbReference>
<dbReference type="GO" id="GO:0016887">
    <property type="term" value="F:ATP hydrolysis activity"/>
    <property type="evidence" value="ECO:0007669"/>
    <property type="project" value="InterPro"/>
</dbReference>
<dbReference type="InterPro" id="IPR003593">
    <property type="entry name" value="AAA+_ATPase"/>
</dbReference>
<dbReference type="InterPro" id="IPR011527">
    <property type="entry name" value="ABC1_TM_dom"/>
</dbReference>
<feature type="transmembrane region" description="Helical" evidence="8">
    <location>
        <begin position="29"/>
        <end position="51"/>
    </location>
</feature>
<dbReference type="RefSeq" id="WP_008045119.1">
    <property type="nucleotide sequence ID" value="NZ_CH724151.1"/>
</dbReference>
<comment type="subcellular location">
    <subcellularLocation>
        <location evidence="1">Cell membrane</location>
        <topology evidence="1">Multi-pass membrane protein</topology>
    </subcellularLocation>
</comment>
<dbReference type="GO" id="GO:0015421">
    <property type="term" value="F:ABC-type oligopeptide transporter activity"/>
    <property type="evidence" value="ECO:0007669"/>
    <property type="project" value="TreeGrafter"/>
</dbReference>
<dbReference type="STRING" id="314283.MED297_21232"/>
<dbReference type="Gene3D" id="3.40.50.300">
    <property type="entry name" value="P-loop containing nucleotide triphosphate hydrolases"/>
    <property type="match status" value="1"/>
</dbReference>
<keyword evidence="6 8" id="KW-1133">Transmembrane helix</keyword>
<evidence type="ECO:0000256" key="8">
    <source>
        <dbReference type="SAM" id="Phobius"/>
    </source>
</evidence>
<dbReference type="Proteomes" id="UP000005953">
    <property type="component" value="Unassembled WGS sequence"/>
</dbReference>
<dbReference type="CDD" id="cd03254">
    <property type="entry name" value="ABCC_Glucan_exporter_like"/>
    <property type="match status" value="1"/>
</dbReference>
<dbReference type="FunFam" id="3.40.50.300:FF:000287">
    <property type="entry name" value="Multidrug ABC transporter ATP-binding protein"/>
    <property type="match status" value="1"/>
</dbReference>
<dbReference type="CDD" id="cd18540">
    <property type="entry name" value="ABC_6TM_exporter_like"/>
    <property type="match status" value="1"/>
</dbReference>
<dbReference type="HOGENOM" id="CLU_000604_84_3_6"/>
<feature type="transmembrane region" description="Helical" evidence="8">
    <location>
        <begin position="245"/>
        <end position="262"/>
    </location>
</feature>
<evidence type="ECO:0000259" key="9">
    <source>
        <dbReference type="PROSITE" id="PS50893"/>
    </source>
</evidence>
<evidence type="ECO:0000313" key="12">
    <source>
        <dbReference type="Proteomes" id="UP000005953"/>
    </source>
</evidence>
<name>A4BA01_9GAMM</name>
<keyword evidence="4" id="KW-0547">Nucleotide-binding</keyword>
<dbReference type="PROSITE" id="PS50929">
    <property type="entry name" value="ABC_TM1F"/>
    <property type="match status" value="1"/>
</dbReference>
<gene>
    <name evidence="11" type="ORF">MED297_21232</name>
</gene>
<feature type="domain" description="ABC transporter" evidence="9">
    <location>
        <begin position="362"/>
        <end position="596"/>
    </location>
</feature>
<dbReference type="Pfam" id="PF00664">
    <property type="entry name" value="ABC_membrane"/>
    <property type="match status" value="1"/>
</dbReference>
<dbReference type="GO" id="GO:0005524">
    <property type="term" value="F:ATP binding"/>
    <property type="evidence" value="ECO:0007669"/>
    <property type="project" value="UniProtKB-KW"/>
</dbReference>
<evidence type="ECO:0000259" key="10">
    <source>
        <dbReference type="PROSITE" id="PS50929"/>
    </source>
</evidence>
<evidence type="ECO:0000256" key="7">
    <source>
        <dbReference type="ARBA" id="ARBA00023136"/>
    </source>
</evidence>
<evidence type="ECO:0000256" key="5">
    <source>
        <dbReference type="ARBA" id="ARBA00022840"/>
    </source>
</evidence>
<evidence type="ECO:0000313" key="11">
    <source>
        <dbReference type="EMBL" id="EAR11452.1"/>
    </source>
</evidence>
<evidence type="ECO:0000256" key="4">
    <source>
        <dbReference type="ARBA" id="ARBA00022741"/>
    </source>
</evidence>
<evidence type="ECO:0000256" key="2">
    <source>
        <dbReference type="ARBA" id="ARBA00022448"/>
    </source>
</evidence>
<dbReference type="InterPro" id="IPR027417">
    <property type="entry name" value="P-loop_NTPase"/>
</dbReference>
<keyword evidence="3 8" id="KW-0812">Transmembrane</keyword>
<reference evidence="11 12" key="1">
    <citation type="submission" date="2006-02" db="EMBL/GenBank/DDBJ databases">
        <authorList>
            <person name="Pinhassi J."/>
            <person name="Pedros-Alio C."/>
            <person name="Ferriera S."/>
            <person name="Johnson J."/>
            <person name="Kravitz S."/>
            <person name="Halpern A."/>
            <person name="Remington K."/>
            <person name="Beeson K."/>
            <person name="Tran B."/>
            <person name="Rogers Y.-H."/>
            <person name="Friedman R."/>
            <person name="Venter J.C."/>
        </authorList>
    </citation>
    <scope>NUCLEOTIDE SEQUENCE [LARGE SCALE GENOMIC DNA]</scope>
    <source>
        <strain evidence="11 12">MED297</strain>
    </source>
</reference>
<comment type="caution">
    <text evidence="11">The sequence shown here is derived from an EMBL/GenBank/DDBJ whole genome shotgun (WGS) entry which is preliminary data.</text>
</comment>
<proteinExistence type="predicted"/>
<dbReference type="GO" id="GO:0005886">
    <property type="term" value="C:plasma membrane"/>
    <property type="evidence" value="ECO:0007669"/>
    <property type="project" value="UniProtKB-SubCell"/>
</dbReference>
<feature type="transmembrane region" description="Helical" evidence="8">
    <location>
        <begin position="172"/>
        <end position="190"/>
    </location>
</feature>
<feature type="transmembrane region" description="Helical" evidence="8">
    <location>
        <begin position="268"/>
        <end position="293"/>
    </location>
</feature>
<dbReference type="InterPro" id="IPR039421">
    <property type="entry name" value="Type_1_exporter"/>
</dbReference>
<keyword evidence="2" id="KW-0813">Transport</keyword>